<sequence length="161" mass="17932">MRLPKAQVEKLMSESKDGAEAAARIMQLCAAANAGSGAATPERAPTPERYTRFAATPEWGTGFMMPATGAGNAARTPERWPTLPRTPEYEDVKASRKEVRMQQAFHLSLPDFFRLRKSIHTSFQASLFSPAVFFESSTTVLLNFTNSKSFANIWINRQMQN</sequence>
<dbReference type="EMBL" id="BQKI01000081">
    <property type="protein sequence ID" value="GJN29090.1"/>
    <property type="molecule type" value="Genomic_DNA"/>
</dbReference>
<proteinExistence type="predicted"/>
<reference evidence="2" key="1">
    <citation type="journal article" date="2018" name="DNA Res.">
        <title>Multiple hybrid de novo genome assembly of finger millet, an orphan allotetraploid crop.</title>
        <authorList>
            <person name="Hatakeyama M."/>
            <person name="Aluri S."/>
            <person name="Balachadran M.T."/>
            <person name="Sivarajan S.R."/>
            <person name="Patrignani A."/>
            <person name="Gruter S."/>
            <person name="Poveda L."/>
            <person name="Shimizu-Inatsugi R."/>
            <person name="Baeten J."/>
            <person name="Francoijs K.J."/>
            <person name="Nataraja K.N."/>
            <person name="Reddy Y.A.N."/>
            <person name="Phadnis S."/>
            <person name="Ravikumar R.L."/>
            <person name="Schlapbach R."/>
            <person name="Sreeman S.M."/>
            <person name="Shimizu K.K."/>
        </authorList>
    </citation>
    <scope>NUCLEOTIDE SEQUENCE</scope>
</reference>
<keyword evidence="3" id="KW-1185">Reference proteome</keyword>
<gene>
    <name evidence="2" type="primary">gb17283</name>
    <name evidence="2" type="ORF">PR202_gb17283</name>
</gene>
<evidence type="ECO:0000256" key="1">
    <source>
        <dbReference type="SAM" id="MobiDB-lite"/>
    </source>
</evidence>
<protein>
    <submittedName>
        <fullName evidence="2">Uncharacterized protein</fullName>
    </submittedName>
</protein>
<dbReference type="Proteomes" id="UP001054889">
    <property type="component" value="Unassembled WGS sequence"/>
</dbReference>
<name>A0AAV5F2C8_ELECO</name>
<feature type="region of interest" description="Disordered" evidence="1">
    <location>
        <begin position="64"/>
        <end position="85"/>
    </location>
</feature>
<evidence type="ECO:0000313" key="2">
    <source>
        <dbReference type="EMBL" id="GJN29090.1"/>
    </source>
</evidence>
<dbReference type="AlphaFoldDB" id="A0AAV5F2C8"/>
<organism evidence="2 3">
    <name type="scientific">Eleusine coracana subsp. coracana</name>
    <dbReference type="NCBI Taxonomy" id="191504"/>
    <lineage>
        <taxon>Eukaryota</taxon>
        <taxon>Viridiplantae</taxon>
        <taxon>Streptophyta</taxon>
        <taxon>Embryophyta</taxon>
        <taxon>Tracheophyta</taxon>
        <taxon>Spermatophyta</taxon>
        <taxon>Magnoliopsida</taxon>
        <taxon>Liliopsida</taxon>
        <taxon>Poales</taxon>
        <taxon>Poaceae</taxon>
        <taxon>PACMAD clade</taxon>
        <taxon>Chloridoideae</taxon>
        <taxon>Cynodonteae</taxon>
        <taxon>Eleusininae</taxon>
        <taxon>Eleusine</taxon>
    </lineage>
</organism>
<reference evidence="2" key="2">
    <citation type="submission" date="2021-12" db="EMBL/GenBank/DDBJ databases">
        <title>Resequencing data analysis of finger millet.</title>
        <authorList>
            <person name="Hatakeyama M."/>
            <person name="Aluri S."/>
            <person name="Balachadran M.T."/>
            <person name="Sivarajan S.R."/>
            <person name="Poveda L."/>
            <person name="Shimizu-Inatsugi R."/>
            <person name="Schlapbach R."/>
            <person name="Sreeman S.M."/>
            <person name="Shimizu K.K."/>
        </authorList>
    </citation>
    <scope>NUCLEOTIDE SEQUENCE</scope>
</reference>
<comment type="caution">
    <text evidence="2">The sequence shown here is derived from an EMBL/GenBank/DDBJ whole genome shotgun (WGS) entry which is preliminary data.</text>
</comment>
<evidence type="ECO:0000313" key="3">
    <source>
        <dbReference type="Proteomes" id="UP001054889"/>
    </source>
</evidence>
<accession>A0AAV5F2C8</accession>